<evidence type="ECO:0000256" key="4">
    <source>
        <dbReference type="ARBA" id="ARBA00022692"/>
    </source>
</evidence>
<accession>A0A1A3MWE8</accession>
<name>A0A1A3MWE8_MYCAS</name>
<keyword evidence="4 7" id="KW-0812">Transmembrane</keyword>
<dbReference type="PANTHER" id="PTHR33406:SF6">
    <property type="entry name" value="MEMBRANE PROTEIN YDGH-RELATED"/>
    <property type="match status" value="1"/>
</dbReference>
<comment type="similarity">
    <text evidence="2">Belongs to the resistance-nodulation-cell division (RND) (TC 2.A.6) family. MmpL subfamily.</text>
</comment>
<gene>
    <name evidence="9" type="ORF">A5636_09860</name>
</gene>
<dbReference type="AlphaFoldDB" id="A0A1A3MWE8"/>
<dbReference type="EMBL" id="LZLQ01000120">
    <property type="protein sequence ID" value="OBK13129.1"/>
    <property type="molecule type" value="Genomic_DNA"/>
</dbReference>
<keyword evidence="6 7" id="KW-0472">Membrane</keyword>
<feature type="domain" description="SSD" evidence="8">
    <location>
        <begin position="244"/>
        <end position="374"/>
    </location>
</feature>
<dbReference type="GO" id="GO:0005886">
    <property type="term" value="C:plasma membrane"/>
    <property type="evidence" value="ECO:0007669"/>
    <property type="project" value="UniProtKB-SubCell"/>
</dbReference>
<keyword evidence="5 7" id="KW-1133">Transmembrane helix</keyword>
<evidence type="ECO:0000256" key="3">
    <source>
        <dbReference type="ARBA" id="ARBA00022475"/>
    </source>
</evidence>
<keyword evidence="3" id="KW-1003">Cell membrane</keyword>
<evidence type="ECO:0000256" key="7">
    <source>
        <dbReference type="SAM" id="Phobius"/>
    </source>
</evidence>
<feature type="transmembrane region" description="Helical" evidence="7">
    <location>
        <begin position="975"/>
        <end position="997"/>
    </location>
</feature>
<evidence type="ECO:0000256" key="1">
    <source>
        <dbReference type="ARBA" id="ARBA00004651"/>
    </source>
</evidence>
<evidence type="ECO:0000256" key="2">
    <source>
        <dbReference type="ARBA" id="ARBA00010157"/>
    </source>
</evidence>
<feature type="transmembrane region" description="Helical" evidence="7">
    <location>
        <begin position="277"/>
        <end position="299"/>
    </location>
</feature>
<dbReference type="PROSITE" id="PS50156">
    <property type="entry name" value="SSD"/>
    <property type="match status" value="1"/>
</dbReference>
<evidence type="ECO:0000313" key="10">
    <source>
        <dbReference type="Proteomes" id="UP000093629"/>
    </source>
</evidence>
<dbReference type="Pfam" id="PF03176">
    <property type="entry name" value="MMPL"/>
    <property type="match status" value="2"/>
</dbReference>
<sequence>MVDTGWLTSGVATLSRPVRRQLRKVAAGDGAYSERLARLAEFSIRHKALVIGAWVMMAATLALLFPQLETVVRQQSVTLIPRDAPSLQTVERMSAAFGERGSKTSIFIAMENPAGLTPPVRQRYNSMVSRLRADTTHVRLVQDLLADPLTSAQAISADGKAWYLPVGVAGTLGDPKAAESVKAVRAIAGQAFNDSPTTVRVTGPPATFSDQIDSAEKDLVFISVVTAGLIALILLVIYRSIFTAVLPLLVIGISLAVGRGVLSALGESGMPVSQFTIAFMTVILLGAGTDYSVFLISRYHEKRRQDISPDRAVVDATATIGRVILASAATVAFAFLAMFFSKLSVFGALGPACAIAVFIGVAATVTLFPPVLAMAATHGIGEPKADRTRRYWNWIAVAVVRRPAPLLIASLALVVGLAAIALTMRISYDDRQGQPATTASNEGYQLLDRHFPKDTVISQFMVVESPTDLRTSRALADLDEMASRVSQLPGVTKVSGVTRPTGARMDQAQLSWQNGQIGNKMAGAVADGDAHRDDLTKLTDGADQLAGALAELDTTVRTALTPLTSLLTQTQASGSHVQRLRPMLQQLSATAPAVDQAIRAGPGLRQQAEQAQSAITTIDPLVGALNNSPWCATTPECSQIRDQVQILSSLRDNGFFSQLATLGDYYRPGADTATGTLADLQSTLNALDRAFGALGEPADIAGNIRRLQSGISQLTSGAQALATGVHTLADSNIEMLSGMSRIATQLQNSARASAGSDNASGFYLPPNAFEDRQFAGMARHFLSADGKTARFAIESRFDPYSSKAMDLAHQITETANGARPNTSLAGATISMAGFPAVNSDIQRLLSADFHLLAIATLVIVGLILVVLLRALVAPLYLLGTVILNYGAALGIGTLVFQYGLGKEIAWPVPLLAFIILVAVGADYNMLLISRLREESANNIRVGVLRTVANTGSVITSAGLIFAASMFGLMVGSVGIMIQTGFIIGCGLLLDTFVVRTLTVPAIATLIRDASWWPQRTDSRSFRGAH</sequence>
<evidence type="ECO:0000259" key="8">
    <source>
        <dbReference type="PROSITE" id="PS50156"/>
    </source>
</evidence>
<feature type="transmembrane region" description="Helical" evidence="7">
    <location>
        <begin position="219"/>
        <end position="238"/>
    </location>
</feature>
<feature type="transmembrane region" description="Helical" evidence="7">
    <location>
        <begin position="849"/>
        <end position="868"/>
    </location>
</feature>
<reference evidence="9 10" key="1">
    <citation type="submission" date="2016-06" db="EMBL/GenBank/DDBJ databases">
        <authorList>
            <person name="Kjaerup R.B."/>
            <person name="Dalgaard T.S."/>
            <person name="Juul-Madsen H.R."/>
        </authorList>
    </citation>
    <scope>NUCLEOTIDE SEQUENCE [LARGE SCALE GENOMIC DNA]</scope>
    <source>
        <strain evidence="9 10">1245139.5</strain>
    </source>
</reference>
<dbReference type="RefSeq" id="WP_065160038.1">
    <property type="nucleotide sequence ID" value="NZ_LZLQ01000120.1"/>
</dbReference>
<feature type="transmembrane region" description="Helical" evidence="7">
    <location>
        <begin position="320"/>
        <end position="340"/>
    </location>
</feature>
<feature type="transmembrane region" description="Helical" evidence="7">
    <location>
        <begin position="406"/>
        <end position="428"/>
    </location>
</feature>
<organism evidence="9 10">
    <name type="scientific">Mycobacterium asiaticum</name>
    <dbReference type="NCBI Taxonomy" id="1790"/>
    <lineage>
        <taxon>Bacteria</taxon>
        <taxon>Bacillati</taxon>
        <taxon>Actinomycetota</taxon>
        <taxon>Actinomycetes</taxon>
        <taxon>Mycobacteriales</taxon>
        <taxon>Mycobacteriaceae</taxon>
        <taxon>Mycobacterium</taxon>
    </lineage>
</organism>
<feature type="transmembrane region" description="Helical" evidence="7">
    <location>
        <begin position="904"/>
        <end position="926"/>
    </location>
</feature>
<dbReference type="Proteomes" id="UP000093629">
    <property type="component" value="Unassembled WGS sequence"/>
</dbReference>
<feature type="transmembrane region" description="Helical" evidence="7">
    <location>
        <begin position="245"/>
        <end position="265"/>
    </location>
</feature>
<dbReference type="InterPro" id="IPR004869">
    <property type="entry name" value="MMPL_dom"/>
</dbReference>
<comment type="caution">
    <text evidence="9">The sequence shown here is derived from an EMBL/GenBank/DDBJ whole genome shotgun (WGS) entry which is preliminary data.</text>
</comment>
<keyword evidence="10" id="KW-1185">Reference proteome</keyword>
<protein>
    <recommendedName>
        <fullName evidence="8">SSD domain-containing protein</fullName>
    </recommendedName>
</protein>
<comment type="subcellular location">
    <subcellularLocation>
        <location evidence="1">Cell membrane</location>
        <topology evidence="1">Multi-pass membrane protein</topology>
    </subcellularLocation>
</comment>
<dbReference type="SUPFAM" id="SSF82866">
    <property type="entry name" value="Multidrug efflux transporter AcrB transmembrane domain"/>
    <property type="match status" value="2"/>
</dbReference>
<feature type="transmembrane region" description="Helical" evidence="7">
    <location>
        <begin position="48"/>
        <end position="68"/>
    </location>
</feature>
<dbReference type="InterPro" id="IPR023908">
    <property type="entry name" value="xxxLxxG_rpt"/>
</dbReference>
<evidence type="ECO:0000256" key="5">
    <source>
        <dbReference type="ARBA" id="ARBA00022989"/>
    </source>
</evidence>
<dbReference type="InterPro" id="IPR050545">
    <property type="entry name" value="Mycobact_MmpL"/>
</dbReference>
<dbReference type="OrthoDB" id="2365435at2"/>
<feature type="transmembrane region" description="Helical" evidence="7">
    <location>
        <begin position="875"/>
        <end position="898"/>
    </location>
</feature>
<dbReference type="NCBIfam" id="TIGR03057">
    <property type="entry name" value="xxxLxxG_by_4"/>
    <property type="match status" value="1"/>
</dbReference>
<dbReference type="Gene3D" id="1.20.1640.10">
    <property type="entry name" value="Multidrug efflux transporter AcrB transmembrane domain"/>
    <property type="match status" value="2"/>
</dbReference>
<feature type="transmembrane region" description="Helical" evidence="7">
    <location>
        <begin position="346"/>
        <end position="368"/>
    </location>
</feature>
<proteinExistence type="inferred from homology"/>
<evidence type="ECO:0000313" key="9">
    <source>
        <dbReference type="EMBL" id="OBK13129.1"/>
    </source>
</evidence>
<dbReference type="InterPro" id="IPR000731">
    <property type="entry name" value="SSD"/>
</dbReference>
<feature type="transmembrane region" description="Helical" evidence="7">
    <location>
        <begin position="947"/>
        <end position="969"/>
    </location>
</feature>
<dbReference type="PANTHER" id="PTHR33406">
    <property type="entry name" value="MEMBRANE PROTEIN MJ1562-RELATED"/>
    <property type="match status" value="1"/>
</dbReference>
<evidence type="ECO:0000256" key="6">
    <source>
        <dbReference type="ARBA" id="ARBA00023136"/>
    </source>
</evidence>